<dbReference type="AlphaFoldDB" id="A0AAU7BEF3"/>
<gene>
    <name evidence="1" type="ORF">ABH853_21100</name>
</gene>
<reference evidence="1" key="1">
    <citation type="journal article" date="2019" name="Microbiol. Resour. Announc.">
        <title>Draft Genome Sequences of Five Environmental Bacterial Isolates That Degrade Polyethylene Terephthalate Plastic.</title>
        <authorList>
            <person name="Leon-Zayas R."/>
            <person name="Roberts C."/>
            <person name="Vague M."/>
            <person name="Mellies J.L."/>
        </authorList>
    </citation>
    <scope>NUCLEOTIDE SEQUENCE</scope>
    <source>
        <strain evidence="1">13.2</strain>
    </source>
</reference>
<name>A0AAU7BEF3_9PSED</name>
<evidence type="ECO:0000313" key="1">
    <source>
        <dbReference type="EMBL" id="XBG30969.1"/>
    </source>
</evidence>
<accession>A0AAU7BEF3</accession>
<proteinExistence type="predicted"/>
<protein>
    <submittedName>
        <fullName evidence="1">Uncharacterized protein</fullName>
    </submittedName>
</protein>
<reference evidence="1" key="2">
    <citation type="submission" date="2024-05" db="EMBL/GenBank/DDBJ databases">
        <authorList>
            <person name="Mellies J."/>
            <person name="Newton I."/>
        </authorList>
    </citation>
    <scope>NUCLEOTIDE SEQUENCE</scope>
    <source>
        <strain evidence="1">13.2</strain>
    </source>
</reference>
<dbReference type="EMBL" id="CP157179">
    <property type="protein sequence ID" value="XBG30969.1"/>
    <property type="molecule type" value="Genomic_DNA"/>
</dbReference>
<sequence>MNIEQQLILLAHLQFTARHFIALRCSLDKLIELVRYSIGEAAPAPDQIRLFLLKESTQKTLELEYESALWQSSDYSKSWRLICLATTADPQVASRLLARRPPSSDCCAFCFQDERGVMNALKPELDIYGNKLAGVYLHRQCSRPWKYLRDLVARAGNIEKVKESLL</sequence>
<organism evidence="1">
    <name type="scientific">Pseudomonas sp. 13.2</name>
    <dbReference type="NCBI Taxonomy" id="3144665"/>
    <lineage>
        <taxon>Bacteria</taxon>
        <taxon>Pseudomonadati</taxon>
        <taxon>Pseudomonadota</taxon>
        <taxon>Gammaproteobacteria</taxon>
        <taxon>Pseudomonadales</taxon>
        <taxon>Pseudomonadaceae</taxon>
        <taxon>Pseudomonas</taxon>
    </lineage>
</organism>